<sequence>MLENPEVRRFIYEHLVDVNRIIHRIRMSGGTFSAIKAFFACPEVSAVGHRCNYEGRLADDSRVQKIRDWP</sequence>
<gene>
    <name evidence="1" type="ORF">BOTBODRAFT_111632</name>
</gene>
<feature type="non-terminal residue" evidence="1">
    <location>
        <position position="70"/>
    </location>
</feature>
<dbReference type="EMBL" id="KL198044">
    <property type="protein sequence ID" value="KDQ13319.1"/>
    <property type="molecule type" value="Genomic_DNA"/>
</dbReference>
<reference evidence="2" key="1">
    <citation type="journal article" date="2014" name="Proc. Natl. Acad. Sci. U.S.A.">
        <title>Extensive sampling of basidiomycete genomes demonstrates inadequacy of the white-rot/brown-rot paradigm for wood decay fungi.</title>
        <authorList>
            <person name="Riley R."/>
            <person name="Salamov A.A."/>
            <person name="Brown D.W."/>
            <person name="Nagy L.G."/>
            <person name="Floudas D."/>
            <person name="Held B.W."/>
            <person name="Levasseur A."/>
            <person name="Lombard V."/>
            <person name="Morin E."/>
            <person name="Otillar R."/>
            <person name="Lindquist E.A."/>
            <person name="Sun H."/>
            <person name="LaButti K.M."/>
            <person name="Schmutz J."/>
            <person name="Jabbour D."/>
            <person name="Luo H."/>
            <person name="Baker S.E."/>
            <person name="Pisabarro A.G."/>
            <person name="Walton J.D."/>
            <person name="Blanchette R.A."/>
            <person name="Henrissat B."/>
            <person name="Martin F."/>
            <person name="Cullen D."/>
            <person name="Hibbett D.S."/>
            <person name="Grigoriev I.V."/>
        </authorList>
    </citation>
    <scope>NUCLEOTIDE SEQUENCE [LARGE SCALE GENOMIC DNA]</scope>
    <source>
        <strain evidence="2">FD-172 SS1</strain>
    </source>
</reference>
<dbReference type="HOGENOM" id="CLU_142394_1_0_1"/>
<dbReference type="Proteomes" id="UP000027195">
    <property type="component" value="Unassembled WGS sequence"/>
</dbReference>
<evidence type="ECO:0000313" key="2">
    <source>
        <dbReference type="Proteomes" id="UP000027195"/>
    </source>
</evidence>
<evidence type="ECO:0000313" key="1">
    <source>
        <dbReference type="EMBL" id="KDQ13319.1"/>
    </source>
</evidence>
<dbReference type="OrthoDB" id="3186349at2759"/>
<keyword evidence="2" id="KW-1185">Reference proteome</keyword>
<name>A0A067MCR9_BOTB1</name>
<organism evidence="1 2">
    <name type="scientific">Botryobasidium botryosum (strain FD-172 SS1)</name>
    <dbReference type="NCBI Taxonomy" id="930990"/>
    <lineage>
        <taxon>Eukaryota</taxon>
        <taxon>Fungi</taxon>
        <taxon>Dikarya</taxon>
        <taxon>Basidiomycota</taxon>
        <taxon>Agaricomycotina</taxon>
        <taxon>Agaricomycetes</taxon>
        <taxon>Cantharellales</taxon>
        <taxon>Botryobasidiaceae</taxon>
        <taxon>Botryobasidium</taxon>
    </lineage>
</organism>
<proteinExistence type="predicted"/>
<protein>
    <submittedName>
        <fullName evidence="1">Uncharacterized protein</fullName>
    </submittedName>
</protein>
<dbReference type="STRING" id="930990.A0A067MCR9"/>
<accession>A0A067MCR9</accession>
<dbReference type="AlphaFoldDB" id="A0A067MCR9"/>
<dbReference type="InParanoid" id="A0A067MCR9"/>